<gene>
    <name evidence="1" type="ORF">EK386_17305</name>
</gene>
<reference evidence="1 2" key="1">
    <citation type="submission" date="2018-12" db="EMBL/GenBank/DDBJ databases">
        <title>Lysinibacillus antri sp. nov., isolated from a cave soil.</title>
        <authorList>
            <person name="Narsing Rao M.P."/>
            <person name="Zhang H."/>
            <person name="Dong Z.-Y."/>
            <person name="Niu X.-K."/>
            <person name="Zhang K."/>
            <person name="Fang B.-Z."/>
            <person name="Kang Y.-Q."/>
            <person name="Xiao M."/>
            <person name="Li W.-J."/>
        </authorList>
    </citation>
    <scope>NUCLEOTIDE SEQUENCE [LARGE SCALE GENOMIC DNA]</scope>
    <source>
        <strain evidence="1 2">SYSU K30002</strain>
    </source>
</reference>
<evidence type="ECO:0008006" key="3">
    <source>
        <dbReference type="Google" id="ProtNLM"/>
    </source>
</evidence>
<proteinExistence type="predicted"/>
<comment type="caution">
    <text evidence="1">The sequence shown here is derived from an EMBL/GenBank/DDBJ whole genome shotgun (WGS) entry which is preliminary data.</text>
</comment>
<dbReference type="RefSeq" id="WP_126660433.1">
    <property type="nucleotide sequence ID" value="NZ_RYYR01000033.1"/>
</dbReference>
<dbReference type="AlphaFoldDB" id="A0A3S0P282"/>
<dbReference type="Proteomes" id="UP000287910">
    <property type="component" value="Unassembled WGS sequence"/>
</dbReference>
<organism evidence="1 2">
    <name type="scientific">Lysinibacillus antri</name>
    <dbReference type="NCBI Taxonomy" id="2498145"/>
    <lineage>
        <taxon>Bacteria</taxon>
        <taxon>Bacillati</taxon>
        <taxon>Bacillota</taxon>
        <taxon>Bacilli</taxon>
        <taxon>Bacillales</taxon>
        <taxon>Bacillaceae</taxon>
        <taxon>Lysinibacillus</taxon>
    </lineage>
</organism>
<sequence length="116" mass="13124">MSQIGSYSIIVNQAKKSIDMSVKGTFTPQQAESFHKDYQSKVASINASNFILKVDCKDMNIITQDMLPALEVSFKMYKESQFNKVEFIIQKSPVVKMQLNRIARNTGLLNSEVVEV</sequence>
<keyword evidence="2" id="KW-1185">Reference proteome</keyword>
<name>A0A3S0P282_9BACI</name>
<protein>
    <recommendedName>
        <fullName evidence="3">STAS domain-containing protein</fullName>
    </recommendedName>
</protein>
<dbReference type="EMBL" id="RYYR01000033">
    <property type="protein sequence ID" value="RUL48197.1"/>
    <property type="molecule type" value="Genomic_DNA"/>
</dbReference>
<evidence type="ECO:0000313" key="1">
    <source>
        <dbReference type="EMBL" id="RUL48197.1"/>
    </source>
</evidence>
<evidence type="ECO:0000313" key="2">
    <source>
        <dbReference type="Proteomes" id="UP000287910"/>
    </source>
</evidence>
<accession>A0A3S0P282</accession>